<evidence type="ECO:0000313" key="2">
    <source>
        <dbReference type="EMBL" id="KAH9365505.1"/>
    </source>
</evidence>
<sequence>MPRDVKEFLVHPLLGTTSLPPGDEAVSRRPVTRSKVVTSTRSRRSTTDGVKSMESGAVHRNAVGAPGKRPPGLLALPFPNKMHGPGFRNLLCLVEGGSVPEGSPLYECSHLILGDHVLDLRQRVIRPVVTAEGVREPWAITTAAVAEQVRALRSIAAPGIRLLLGLRSQDVENSYLRLWANRSAMAASANLAYEWVRRTGFDGIALTSLVVGRHTVDIYAEFLKRLRALFREDYLIVFGFFHREDHEHEAAYTENVLQSIIRCTVVHETDSL</sequence>
<name>A0A9J6FT85_HAELO</name>
<dbReference type="SUPFAM" id="SSF51445">
    <property type="entry name" value="(Trans)glycosidases"/>
    <property type="match status" value="1"/>
</dbReference>
<organism evidence="2 3">
    <name type="scientific">Haemaphysalis longicornis</name>
    <name type="common">Bush tick</name>
    <dbReference type="NCBI Taxonomy" id="44386"/>
    <lineage>
        <taxon>Eukaryota</taxon>
        <taxon>Metazoa</taxon>
        <taxon>Ecdysozoa</taxon>
        <taxon>Arthropoda</taxon>
        <taxon>Chelicerata</taxon>
        <taxon>Arachnida</taxon>
        <taxon>Acari</taxon>
        <taxon>Parasitiformes</taxon>
        <taxon>Ixodida</taxon>
        <taxon>Ixodoidea</taxon>
        <taxon>Ixodidae</taxon>
        <taxon>Haemaphysalinae</taxon>
        <taxon>Haemaphysalis</taxon>
    </lineage>
</organism>
<evidence type="ECO:0000256" key="1">
    <source>
        <dbReference type="SAM" id="MobiDB-lite"/>
    </source>
</evidence>
<dbReference type="AlphaFoldDB" id="A0A9J6FT85"/>
<comment type="caution">
    <text evidence="2">The sequence shown here is derived from an EMBL/GenBank/DDBJ whole genome shotgun (WGS) entry which is preliminary data.</text>
</comment>
<protein>
    <submittedName>
        <fullName evidence="2">Uncharacterized protein</fullName>
    </submittedName>
</protein>
<evidence type="ECO:0000313" key="3">
    <source>
        <dbReference type="Proteomes" id="UP000821853"/>
    </source>
</evidence>
<proteinExistence type="predicted"/>
<dbReference type="Proteomes" id="UP000821853">
    <property type="component" value="Unassembled WGS sequence"/>
</dbReference>
<accession>A0A9J6FT85</accession>
<gene>
    <name evidence="2" type="ORF">HPB48_016283</name>
</gene>
<dbReference type="Gene3D" id="3.20.20.80">
    <property type="entry name" value="Glycosidases"/>
    <property type="match status" value="1"/>
</dbReference>
<reference evidence="2 3" key="1">
    <citation type="journal article" date="2020" name="Cell">
        <title>Large-Scale Comparative Analyses of Tick Genomes Elucidate Their Genetic Diversity and Vector Capacities.</title>
        <authorList>
            <consortium name="Tick Genome and Microbiome Consortium (TIGMIC)"/>
            <person name="Jia N."/>
            <person name="Wang J."/>
            <person name="Shi W."/>
            <person name="Du L."/>
            <person name="Sun Y."/>
            <person name="Zhan W."/>
            <person name="Jiang J.F."/>
            <person name="Wang Q."/>
            <person name="Zhang B."/>
            <person name="Ji P."/>
            <person name="Bell-Sakyi L."/>
            <person name="Cui X.M."/>
            <person name="Yuan T.T."/>
            <person name="Jiang B.G."/>
            <person name="Yang W.F."/>
            <person name="Lam T.T."/>
            <person name="Chang Q.C."/>
            <person name="Ding S.J."/>
            <person name="Wang X.J."/>
            <person name="Zhu J.G."/>
            <person name="Ruan X.D."/>
            <person name="Zhao L."/>
            <person name="Wei J.T."/>
            <person name="Ye R.Z."/>
            <person name="Que T.C."/>
            <person name="Du C.H."/>
            <person name="Zhou Y.H."/>
            <person name="Cheng J.X."/>
            <person name="Dai P.F."/>
            <person name="Guo W.B."/>
            <person name="Han X.H."/>
            <person name="Huang E.J."/>
            <person name="Li L.F."/>
            <person name="Wei W."/>
            <person name="Gao Y.C."/>
            <person name="Liu J.Z."/>
            <person name="Shao H.Z."/>
            <person name="Wang X."/>
            <person name="Wang C.C."/>
            <person name="Yang T.C."/>
            <person name="Huo Q.B."/>
            <person name="Li W."/>
            <person name="Chen H.Y."/>
            <person name="Chen S.E."/>
            <person name="Zhou L.G."/>
            <person name="Ni X.B."/>
            <person name="Tian J.H."/>
            <person name="Sheng Y."/>
            <person name="Liu T."/>
            <person name="Pan Y.S."/>
            <person name="Xia L.Y."/>
            <person name="Li J."/>
            <person name="Zhao F."/>
            <person name="Cao W.C."/>
        </authorList>
    </citation>
    <scope>NUCLEOTIDE SEQUENCE [LARGE SCALE GENOMIC DNA]</scope>
    <source>
        <strain evidence="2">HaeL-2018</strain>
    </source>
</reference>
<keyword evidence="3" id="KW-1185">Reference proteome</keyword>
<dbReference type="EMBL" id="JABSTR010000003">
    <property type="protein sequence ID" value="KAH9365505.1"/>
    <property type="molecule type" value="Genomic_DNA"/>
</dbReference>
<dbReference type="VEuPathDB" id="VectorBase:HLOH_051924"/>
<feature type="region of interest" description="Disordered" evidence="1">
    <location>
        <begin position="14"/>
        <end position="53"/>
    </location>
</feature>
<dbReference type="InterPro" id="IPR017853">
    <property type="entry name" value="GH"/>
</dbReference>
<dbReference type="OrthoDB" id="6495091at2759"/>